<dbReference type="NCBIfam" id="TIGR04183">
    <property type="entry name" value="Por_Secre_tail"/>
    <property type="match status" value="1"/>
</dbReference>
<proteinExistence type="predicted"/>
<organism evidence="4 5">
    <name type="scientific">Brumimicrobium glaciale</name>
    <dbReference type="NCBI Taxonomy" id="200475"/>
    <lineage>
        <taxon>Bacteria</taxon>
        <taxon>Pseudomonadati</taxon>
        <taxon>Bacteroidota</taxon>
        <taxon>Flavobacteriia</taxon>
        <taxon>Flavobacteriales</taxon>
        <taxon>Crocinitomicaceae</taxon>
        <taxon>Brumimicrobium</taxon>
    </lineage>
</organism>
<dbReference type="Gene3D" id="2.60.40.10">
    <property type="entry name" value="Immunoglobulins"/>
    <property type="match status" value="3"/>
</dbReference>
<name>A0A4Q4KQK8_9FLAO</name>
<dbReference type="GO" id="GO:0004553">
    <property type="term" value="F:hydrolase activity, hydrolyzing O-glycosyl compounds"/>
    <property type="evidence" value="ECO:0007669"/>
    <property type="project" value="UniProtKB-ARBA"/>
</dbReference>
<evidence type="ECO:0000259" key="3">
    <source>
        <dbReference type="PROSITE" id="PS50853"/>
    </source>
</evidence>
<dbReference type="InterPro" id="IPR026444">
    <property type="entry name" value="Secre_tail"/>
</dbReference>
<comment type="caution">
    <text evidence="4">The sequence shown here is derived from an EMBL/GenBank/DDBJ whole genome shotgun (WGS) entry which is preliminary data.</text>
</comment>
<keyword evidence="1 2" id="KW-0732">Signal</keyword>
<dbReference type="EMBL" id="SETE01000001">
    <property type="protein sequence ID" value="RYM35776.1"/>
    <property type="molecule type" value="Genomic_DNA"/>
</dbReference>
<feature type="signal peptide" evidence="2">
    <location>
        <begin position="1"/>
        <end position="25"/>
    </location>
</feature>
<dbReference type="InterPro" id="IPR045474">
    <property type="entry name" value="GEVED"/>
</dbReference>
<dbReference type="InterPro" id="IPR003961">
    <property type="entry name" value="FN3_dom"/>
</dbReference>
<dbReference type="CDD" id="cd00063">
    <property type="entry name" value="FN3"/>
    <property type="match status" value="1"/>
</dbReference>
<dbReference type="InterPro" id="IPR013783">
    <property type="entry name" value="Ig-like_fold"/>
</dbReference>
<dbReference type="RefSeq" id="WP_130092143.1">
    <property type="nucleotide sequence ID" value="NZ_SETE01000001.1"/>
</dbReference>
<dbReference type="Proteomes" id="UP000293952">
    <property type="component" value="Unassembled WGS sequence"/>
</dbReference>
<dbReference type="SUPFAM" id="SSF49265">
    <property type="entry name" value="Fibronectin type III"/>
    <property type="match status" value="2"/>
</dbReference>
<reference evidence="4 5" key="1">
    <citation type="submission" date="2019-02" db="EMBL/GenBank/DDBJ databases">
        <title>Genome sequence of the sea-ice species Brumimicrobium glaciale.</title>
        <authorList>
            <person name="Bowman J.P."/>
        </authorList>
    </citation>
    <scope>NUCLEOTIDE SEQUENCE [LARGE SCALE GENOMIC DNA]</scope>
    <source>
        <strain evidence="4 5">IC156</strain>
    </source>
</reference>
<evidence type="ECO:0000256" key="1">
    <source>
        <dbReference type="ARBA" id="ARBA00022729"/>
    </source>
</evidence>
<dbReference type="AlphaFoldDB" id="A0A4Q4KQK8"/>
<dbReference type="SUPFAM" id="SSF49899">
    <property type="entry name" value="Concanavalin A-like lectins/glucanases"/>
    <property type="match status" value="1"/>
</dbReference>
<dbReference type="InterPro" id="IPR013320">
    <property type="entry name" value="ConA-like_dom_sf"/>
</dbReference>
<dbReference type="InterPro" id="IPR036116">
    <property type="entry name" value="FN3_sf"/>
</dbReference>
<dbReference type="Gene3D" id="2.60.120.200">
    <property type="match status" value="1"/>
</dbReference>
<dbReference type="Pfam" id="PF18962">
    <property type="entry name" value="Por_Secre_tail"/>
    <property type="match status" value="1"/>
</dbReference>
<gene>
    <name evidence="4" type="ORF">ERX46_01920</name>
</gene>
<evidence type="ECO:0000313" key="4">
    <source>
        <dbReference type="EMBL" id="RYM35776.1"/>
    </source>
</evidence>
<dbReference type="GO" id="GO:0005975">
    <property type="term" value="P:carbohydrate metabolic process"/>
    <property type="evidence" value="ECO:0007669"/>
    <property type="project" value="UniProtKB-ARBA"/>
</dbReference>
<dbReference type="OrthoDB" id="1113525at2"/>
<evidence type="ECO:0000256" key="2">
    <source>
        <dbReference type="SAM" id="SignalP"/>
    </source>
</evidence>
<evidence type="ECO:0000313" key="5">
    <source>
        <dbReference type="Proteomes" id="UP000293952"/>
    </source>
</evidence>
<sequence>MKKKLQLLMLTFLLAGFHVSSQVLMNEDFNSSIPPGWNAGTYSQTTSDACDIGSIRHNLYSFSATTNTSSYTQVATGNDIVVSLDYKVVDWSGGAGTLGNFGTMNLQYTINGGTSWINYDVIDNSNHVVSNQCATRTFTIPAASVPTGSSFAWKLNGTWNAGDYYFYIDNFSAVEQVSCMPPSALNVTNVTATTLDFGWTENNGSGQWDFEYGAIGFALGTGTQSFISANPHNVAITQGSEYDFYVRSVCSVGDTSAWSGPYQFKYCDVSSQYTFDYITGINTLGAVINVNYSAGANPPGGYANETAQSFESFEAQTFAINTTYTSAYNAVNVWVDWNKNMVFEATELMAGSGATVAAQTHSITVPTGTAQGDYRMRVRGDYGNTANPPACGSSTYGSTIDFNLTIVTPPTCLSPTALTASNITATTADLSWTENNGSSLWNIEYGITGFTQGSGFIDNGISANPYTATITANTSYEYYVQTDCGGGDLSSWAGPYAFSNVYCLPVYTSTSEYLSLMETVGAIADVSHTASAFPAPNGYTDETAQILEVYETLTFDLNSAYNPSNYSYVVRMWVDFNNDFVFDHATELISSASGGPGSFTQQVTIPAGTPVGTYRVRVRGEYSASADPFPCSSETWGSAADFTMSVITPPTCLPVMDIDTVSVSTTSIELSWTELNSATSWTIEYGLAGFTQGNGMFATANTNLGFTILGLNPSAQYDFYIQADCGGGDLAAWRGPFSMYTDCGIAVAPFYEGFSNAVQPQCWENLSSNTSTSVNNFWKFNGQAGYAAANNGRTPGTFAWVDGDFPYGDSVILISPQIDISQLATPYLSFEWFSNNTNTPGDNVPLIIEVNDGTSWTLLDTLRGDSPNWEFVNYDLSAFTGNVIQVRFMVNKSVTTGLSYYNDILLDEFRVADCISLGGQDGMFDVCRLDSTVNLEANIIVKPNGGGMWSFPGQPAYVVDDTVFNVQFLPVGSYEVYYVERYVCYDTTTATINVFGPSSAGMDGTTTVCKNEPIDLFSALSGNIDMGGEWYDFNNAMLANAQPKAEPIPGQYNFNYIVTNGVCPADTAVVEVSVKADCDWLSLGEELFTDISVYPNPATSQLIISNPSNATSLKVEMLDMNGRIVLVENKALNNATETTLAIGNLERGIYTLRIYNNEGQKTFKIVKQ</sequence>
<protein>
    <submittedName>
        <fullName evidence="4">T9SS type A sorting domain-containing protein</fullName>
    </submittedName>
</protein>
<feature type="chain" id="PRO_5020460923" evidence="2">
    <location>
        <begin position="26"/>
        <end position="1168"/>
    </location>
</feature>
<keyword evidence="5" id="KW-1185">Reference proteome</keyword>
<dbReference type="PROSITE" id="PS50853">
    <property type="entry name" value="FN3"/>
    <property type="match status" value="1"/>
</dbReference>
<feature type="domain" description="Fibronectin type-III" evidence="3">
    <location>
        <begin position="654"/>
        <end position="744"/>
    </location>
</feature>
<dbReference type="SMART" id="SM00060">
    <property type="entry name" value="FN3"/>
    <property type="match status" value="3"/>
</dbReference>
<dbReference type="Pfam" id="PF20009">
    <property type="entry name" value="GEVED"/>
    <property type="match status" value="2"/>
</dbReference>
<accession>A0A4Q4KQK8</accession>